<feature type="region of interest" description="Disordered" evidence="1">
    <location>
        <begin position="1"/>
        <end position="20"/>
    </location>
</feature>
<feature type="transmembrane region" description="Helical" evidence="2">
    <location>
        <begin position="65"/>
        <end position="83"/>
    </location>
</feature>
<keyword evidence="2" id="KW-1133">Transmembrane helix</keyword>
<gene>
    <name evidence="3" type="ORF">C484_07481</name>
</gene>
<protein>
    <recommendedName>
        <fullName evidence="5">DUF4383 domain-containing protein</fullName>
    </recommendedName>
</protein>
<accession>M0A735</accession>
<comment type="caution">
    <text evidence="3">The sequence shown here is derived from an EMBL/GenBank/DDBJ whole genome shotgun (WGS) entry which is preliminary data.</text>
</comment>
<evidence type="ECO:0000256" key="1">
    <source>
        <dbReference type="SAM" id="MobiDB-lite"/>
    </source>
</evidence>
<keyword evidence="2" id="KW-0472">Membrane</keyword>
<keyword evidence="2" id="KW-0812">Transmembrane</keyword>
<dbReference type="RefSeq" id="WP_006825297.1">
    <property type="nucleotide sequence ID" value="NZ_AOIL01000019.1"/>
</dbReference>
<keyword evidence="4" id="KW-1185">Reference proteome</keyword>
<dbReference type="OrthoDB" id="384154at2157"/>
<feature type="transmembrane region" description="Helical" evidence="2">
    <location>
        <begin position="24"/>
        <end position="45"/>
    </location>
</feature>
<evidence type="ECO:0008006" key="5">
    <source>
        <dbReference type="Google" id="ProtNLM"/>
    </source>
</evidence>
<sequence>MSFTEIRLDEHQSSNRQPSKTQTIVRKFGAFMLSIGILGFVGPAVWGNDNDGFVNIEPGLFLGEFAINGRHSVLHVLVGLLGLQASRDPEAARQYMGFGTLFFGTFAAIGWREFGFERGVHMIGGFALDVWSNVAHTLLAAFSFLTAIKPDSQ</sequence>
<evidence type="ECO:0000313" key="3">
    <source>
        <dbReference type="EMBL" id="ELY93707.1"/>
    </source>
</evidence>
<dbReference type="AlphaFoldDB" id="M0A735"/>
<dbReference type="Pfam" id="PF14325">
    <property type="entry name" value="DUF4383"/>
    <property type="match status" value="1"/>
</dbReference>
<organism evidence="3 4">
    <name type="scientific">Natrialba taiwanensis DSM 12281</name>
    <dbReference type="NCBI Taxonomy" id="1230458"/>
    <lineage>
        <taxon>Archaea</taxon>
        <taxon>Methanobacteriati</taxon>
        <taxon>Methanobacteriota</taxon>
        <taxon>Stenosarchaea group</taxon>
        <taxon>Halobacteria</taxon>
        <taxon>Halobacteriales</taxon>
        <taxon>Natrialbaceae</taxon>
        <taxon>Natrialba</taxon>
    </lineage>
</organism>
<dbReference type="Proteomes" id="UP000011648">
    <property type="component" value="Unassembled WGS sequence"/>
</dbReference>
<reference evidence="3 4" key="1">
    <citation type="journal article" date="2014" name="PLoS Genet.">
        <title>Phylogenetically driven sequencing of extremely halophilic archaea reveals strategies for static and dynamic osmo-response.</title>
        <authorList>
            <person name="Becker E.A."/>
            <person name="Seitzer P.M."/>
            <person name="Tritt A."/>
            <person name="Larsen D."/>
            <person name="Krusor M."/>
            <person name="Yao A.I."/>
            <person name="Wu D."/>
            <person name="Madern D."/>
            <person name="Eisen J.A."/>
            <person name="Darling A.E."/>
            <person name="Facciotti M.T."/>
        </authorList>
    </citation>
    <scope>NUCLEOTIDE SEQUENCE [LARGE SCALE GENOMIC DNA]</scope>
    <source>
        <strain evidence="3 4">DSM 12281</strain>
    </source>
</reference>
<dbReference type="EMBL" id="AOIL01000019">
    <property type="protein sequence ID" value="ELY93707.1"/>
    <property type="molecule type" value="Genomic_DNA"/>
</dbReference>
<name>M0A735_9EURY</name>
<evidence type="ECO:0000313" key="4">
    <source>
        <dbReference type="Proteomes" id="UP000011648"/>
    </source>
</evidence>
<proteinExistence type="predicted"/>
<feature type="compositionally biased region" description="Basic and acidic residues" evidence="1">
    <location>
        <begin position="1"/>
        <end position="13"/>
    </location>
</feature>
<feature type="transmembrane region" description="Helical" evidence="2">
    <location>
        <begin position="95"/>
        <end position="111"/>
    </location>
</feature>
<dbReference type="STRING" id="1230458.C484_07481"/>
<evidence type="ECO:0000256" key="2">
    <source>
        <dbReference type="SAM" id="Phobius"/>
    </source>
</evidence>
<feature type="transmembrane region" description="Helical" evidence="2">
    <location>
        <begin position="131"/>
        <end position="148"/>
    </location>
</feature>